<dbReference type="GO" id="GO:0055052">
    <property type="term" value="C:ATP-binding cassette (ABC) transporter complex, substrate-binding subunit-containing"/>
    <property type="evidence" value="ECO:0007669"/>
    <property type="project" value="TreeGrafter"/>
</dbReference>
<dbReference type="EMBL" id="CP012333">
    <property type="protein sequence ID" value="AKU95933.1"/>
    <property type="molecule type" value="Genomic_DNA"/>
</dbReference>
<comment type="similarity">
    <text evidence="1">Belongs to the bacterial solute-binding protein 1 family.</text>
</comment>
<evidence type="ECO:0000256" key="4">
    <source>
        <dbReference type="SAM" id="MobiDB-lite"/>
    </source>
</evidence>
<dbReference type="InterPro" id="IPR006059">
    <property type="entry name" value="SBP"/>
</dbReference>
<organism evidence="5 6">
    <name type="scientific">Labilithrix luteola</name>
    <dbReference type="NCBI Taxonomy" id="1391654"/>
    <lineage>
        <taxon>Bacteria</taxon>
        <taxon>Pseudomonadati</taxon>
        <taxon>Myxococcota</taxon>
        <taxon>Polyangia</taxon>
        <taxon>Polyangiales</taxon>
        <taxon>Labilitrichaceae</taxon>
        <taxon>Labilithrix</taxon>
    </lineage>
</organism>
<keyword evidence="6" id="KW-1185">Reference proteome</keyword>
<protein>
    <submittedName>
        <fullName evidence="5">Maltose/maltodextrin ABC transporter, substrate binding periplasmic protein MalE</fullName>
    </submittedName>
</protein>
<gene>
    <name evidence="5" type="ORF">AKJ09_02597</name>
</gene>
<evidence type="ECO:0000256" key="2">
    <source>
        <dbReference type="ARBA" id="ARBA00022448"/>
    </source>
</evidence>
<dbReference type="OrthoDB" id="9766758at2"/>
<dbReference type="SUPFAM" id="SSF53850">
    <property type="entry name" value="Periplasmic binding protein-like II"/>
    <property type="match status" value="1"/>
</dbReference>
<dbReference type="Proteomes" id="UP000064967">
    <property type="component" value="Chromosome"/>
</dbReference>
<dbReference type="PANTHER" id="PTHR30061">
    <property type="entry name" value="MALTOSE-BINDING PERIPLASMIC PROTEIN"/>
    <property type="match status" value="1"/>
</dbReference>
<name>A0A0K1PQX4_9BACT</name>
<dbReference type="PANTHER" id="PTHR30061:SF50">
    <property type="entry name" value="MALTOSE_MALTODEXTRIN-BINDING PERIPLASMIC PROTEIN"/>
    <property type="match status" value="1"/>
</dbReference>
<dbReference type="STRING" id="1391654.AKJ09_02597"/>
<sequence length="418" mass="45110">MRRFQALAVALIALLIGVLPGCSEPAPGIVLWHPYRGAEQKALETIAKRFADEKHVEVTVLAVPNEAYAAKLEAAIPRGNGPDVFVSPHERLGSYLSNALVSPAGDAFPDEDVARYEPVTVEAVTDRSVRYAVPLASKCLALYIDTRKLPKAPSTLEELEAAKGKLGPGVFPLAYEAQSAYFHAPLLHAFGGRLFDGTTFAMVGPKAEAAAEKARALTTSGVIPEEPSGDLVKQLFLSGKAAAVISGPWLAGELAGVPYEVVPLPRIGSEGPMRPYLTVDGAFLTPQGSSRTEARALARYLGDDASARERADTGKQIVASRSYWTSERHGEGRALLEAFHAASADAIPMPTSLAMRATWVPAEQALRKVLRGMLPPRRPSRRRKPATSTSCGLPRRLPRLRLSSRCSDWRSWRAPHTR</sequence>
<dbReference type="GO" id="GO:1901982">
    <property type="term" value="F:maltose binding"/>
    <property type="evidence" value="ECO:0007669"/>
    <property type="project" value="TreeGrafter"/>
</dbReference>
<dbReference type="RefSeq" id="WP_146647301.1">
    <property type="nucleotide sequence ID" value="NZ_CP012333.1"/>
</dbReference>
<keyword evidence="3" id="KW-0732">Signal</keyword>
<dbReference type="Gene3D" id="3.40.190.10">
    <property type="entry name" value="Periplasmic binding protein-like II"/>
    <property type="match status" value="2"/>
</dbReference>
<dbReference type="GO" id="GO:0015768">
    <property type="term" value="P:maltose transport"/>
    <property type="evidence" value="ECO:0007669"/>
    <property type="project" value="TreeGrafter"/>
</dbReference>
<dbReference type="Pfam" id="PF01547">
    <property type="entry name" value="SBP_bac_1"/>
    <property type="match status" value="1"/>
</dbReference>
<dbReference type="GO" id="GO:0042956">
    <property type="term" value="P:maltodextrin transmembrane transport"/>
    <property type="evidence" value="ECO:0007669"/>
    <property type="project" value="TreeGrafter"/>
</dbReference>
<accession>A0A0K1PQX4</accession>
<dbReference type="AlphaFoldDB" id="A0A0K1PQX4"/>
<reference evidence="5 6" key="1">
    <citation type="submission" date="2015-08" db="EMBL/GenBank/DDBJ databases">
        <authorList>
            <person name="Babu N.S."/>
            <person name="Beckwith C.J."/>
            <person name="Beseler K.G."/>
            <person name="Brison A."/>
            <person name="Carone J.V."/>
            <person name="Caskin T.P."/>
            <person name="Diamond M."/>
            <person name="Durham M.E."/>
            <person name="Foxe J.M."/>
            <person name="Go M."/>
            <person name="Henderson B.A."/>
            <person name="Jones I.B."/>
            <person name="McGettigan J.A."/>
            <person name="Micheletti S.J."/>
            <person name="Nasrallah M.E."/>
            <person name="Ortiz D."/>
            <person name="Piller C.R."/>
            <person name="Privatt S.R."/>
            <person name="Schneider S.L."/>
            <person name="Sharp S."/>
            <person name="Smith T.C."/>
            <person name="Stanton J.D."/>
            <person name="Ullery H.E."/>
            <person name="Wilson R.J."/>
            <person name="Serrano M.G."/>
            <person name="Buck G."/>
            <person name="Lee V."/>
            <person name="Wang Y."/>
            <person name="Carvalho R."/>
            <person name="Voegtly L."/>
            <person name="Shi R."/>
            <person name="Duckworth R."/>
            <person name="Johnson A."/>
            <person name="Loviza R."/>
            <person name="Walstead R."/>
            <person name="Shah Z."/>
            <person name="Kiflezghi M."/>
            <person name="Wade K."/>
            <person name="Ball S.L."/>
            <person name="Bradley K.W."/>
            <person name="Asai D.J."/>
            <person name="Bowman C.A."/>
            <person name="Russell D.A."/>
            <person name="Pope W.H."/>
            <person name="Jacobs-Sera D."/>
            <person name="Hendrix R.W."/>
            <person name="Hatfull G.F."/>
        </authorList>
    </citation>
    <scope>NUCLEOTIDE SEQUENCE [LARGE SCALE GENOMIC DNA]</scope>
    <source>
        <strain evidence="5 6">DSM 27648</strain>
    </source>
</reference>
<proteinExistence type="inferred from homology"/>
<evidence type="ECO:0000313" key="5">
    <source>
        <dbReference type="EMBL" id="AKU95933.1"/>
    </source>
</evidence>
<evidence type="ECO:0000256" key="1">
    <source>
        <dbReference type="ARBA" id="ARBA00008520"/>
    </source>
</evidence>
<keyword evidence="2" id="KW-0813">Transport</keyword>
<feature type="region of interest" description="Disordered" evidence="4">
    <location>
        <begin position="373"/>
        <end position="394"/>
    </location>
</feature>
<dbReference type="KEGG" id="llu:AKJ09_02597"/>
<evidence type="ECO:0000313" key="6">
    <source>
        <dbReference type="Proteomes" id="UP000064967"/>
    </source>
</evidence>
<evidence type="ECO:0000256" key="3">
    <source>
        <dbReference type="ARBA" id="ARBA00022729"/>
    </source>
</evidence>